<feature type="compositionally biased region" description="Basic and acidic residues" evidence="2">
    <location>
        <begin position="854"/>
        <end position="866"/>
    </location>
</feature>
<feature type="compositionally biased region" description="Low complexity" evidence="2">
    <location>
        <begin position="867"/>
        <end position="884"/>
    </location>
</feature>
<gene>
    <name evidence="3" type="ORF">BCV70DRAFT_114807</name>
</gene>
<dbReference type="Proteomes" id="UP000246740">
    <property type="component" value="Unassembled WGS sequence"/>
</dbReference>
<feature type="compositionally biased region" description="Polar residues" evidence="2">
    <location>
        <begin position="680"/>
        <end position="690"/>
    </location>
</feature>
<organism evidence="3 4">
    <name type="scientific">Testicularia cyperi</name>
    <dbReference type="NCBI Taxonomy" id="1882483"/>
    <lineage>
        <taxon>Eukaryota</taxon>
        <taxon>Fungi</taxon>
        <taxon>Dikarya</taxon>
        <taxon>Basidiomycota</taxon>
        <taxon>Ustilaginomycotina</taxon>
        <taxon>Ustilaginomycetes</taxon>
        <taxon>Ustilaginales</taxon>
        <taxon>Anthracoideaceae</taxon>
        <taxon>Testicularia</taxon>
    </lineage>
</organism>
<dbReference type="PROSITE" id="PS51354">
    <property type="entry name" value="GLUTAREDOXIN_2"/>
    <property type="match status" value="1"/>
</dbReference>
<dbReference type="InterPro" id="IPR006993">
    <property type="entry name" value="Glut_rich_SH3-bd"/>
</dbReference>
<dbReference type="PANTHER" id="PTHR12232:SF0">
    <property type="entry name" value="THIOREDOXIN DOMAIN-CONTAINING PROTEIN"/>
    <property type="match status" value="1"/>
</dbReference>
<feature type="compositionally biased region" description="Basic and acidic residues" evidence="2">
    <location>
        <begin position="541"/>
        <end position="557"/>
    </location>
</feature>
<feature type="region of interest" description="Disordered" evidence="2">
    <location>
        <begin position="677"/>
        <end position="712"/>
    </location>
</feature>
<feature type="compositionally biased region" description="Low complexity" evidence="2">
    <location>
        <begin position="99"/>
        <end position="114"/>
    </location>
</feature>
<feature type="region of interest" description="Disordered" evidence="2">
    <location>
        <begin position="198"/>
        <end position="231"/>
    </location>
</feature>
<proteinExistence type="inferred from homology"/>
<dbReference type="STRING" id="1882483.A0A317XLP8"/>
<dbReference type="Pfam" id="PF04908">
    <property type="entry name" value="SH3BGR"/>
    <property type="match status" value="1"/>
</dbReference>
<feature type="compositionally biased region" description="Low complexity" evidence="2">
    <location>
        <begin position="918"/>
        <end position="930"/>
    </location>
</feature>
<feature type="compositionally biased region" description="Polar residues" evidence="2">
    <location>
        <begin position="976"/>
        <end position="991"/>
    </location>
</feature>
<dbReference type="AlphaFoldDB" id="A0A317XLP8"/>
<feature type="compositionally biased region" description="Basic and acidic residues" evidence="2">
    <location>
        <begin position="899"/>
        <end position="911"/>
    </location>
</feature>
<evidence type="ECO:0000256" key="2">
    <source>
        <dbReference type="SAM" id="MobiDB-lite"/>
    </source>
</evidence>
<evidence type="ECO:0000313" key="4">
    <source>
        <dbReference type="Proteomes" id="UP000246740"/>
    </source>
</evidence>
<dbReference type="InParanoid" id="A0A317XLP8"/>
<dbReference type="GO" id="GO:0005737">
    <property type="term" value="C:cytoplasm"/>
    <property type="evidence" value="ECO:0007669"/>
    <property type="project" value="TreeGrafter"/>
</dbReference>
<dbReference type="InterPro" id="IPR051033">
    <property type="entry name" value="SH3BGR"/>
</dbReference>
<feature type="region of interest" description="Disordered" evidence="2">
    <location>
        <begin position="750"/>
        <end position="788"/>
    </location>
</feature>
<feature type="compositionally biased region" description="Low complexity" evidence="2">
    <location>
        <begin position="758"/>
        <end position="770"/>
    </location>
</feature>
<protein>
    <submittedName>
        <fullName evidence="3">Uncharacterized protein</fullName>
    </submittedName>
</protein>
<evidence type="ECO:0000313" key="3">
    <source>
        <dbReference type="EMBL" id="PWY99245.1"/>
    </source>
</evidence>
<comment type="similarity">
    <text evidence="1">Belongs to the SH3BGR family.</text>
</comment>
<feature type="compositionally biased region" description="Polar residues" evidence="2">
    <location>
        <begin position="364"/>
        <end position="397"/>
    </location>
</feature>
<feature type="compositionally biased region" description="Polar residues" evidence="2">
    <location>
        <begin position="491"/>
        <end position="505"/>
    </location>
</feature>
<feature type="compositionally biased region" description="Low complexity" evidence="2">
    <location>
        <begin position="202"/>
        <end position="216"/>
    </location>
</feature>
<feature type="region of interest" description="Disordered" evidence="2">
    <location>
        <begin position="360"/>
        <end position="397"/>
    </location>
</feature>
<evidence type="ECO:0000256" key="1">
    <source>
        <dbReference type="ARBA" id="ARBA00007764"/>
    </source>
</evidence>
<dbReference type="Gene3D" id="3.40.30.10">
    <property type="entry name" value="Glutaredoxin"/>
    <property type="match status" value="1"/>
</dbReference>
<dbReference type="OrthoDB" id="9932926at2759"/>
<dbReference type="PANTHER" id="PTHR12232">
    <property type="entry name" value="SH3 DOMAIN-BINDING GLUTAMIC ACID-RICH-LIKE PROTEIN"/>
    <property type="match status" value="1"/>
</dbReference>
<name>A0A317XLP8_9BASI</name>
<dbReference type="InterPro" id="IPR036249">
    <property type="entry name" value="Thioredoxin-like_sf"/>
</dbReference>
<reference evidence="3 4" key="1">
    <citation type="journal article" date="2018" name="Mol. Biol. Evol.">
        <title>Broad Genomic Sampling Reveals a Smut Pathogenic Ancestry of the Fungal Clade Ustilaginomycotina.</title>
        <authorList>
            <person name="Kijpornyongpan T."/>
            <person name="Mondo S.J."/>
            <person name="Barry K."/>
            <person name="Sandor L."/>
            <person name="Lee J."/>
            <person name="Lipzen A."/>
            <person name="Pangilinan J."/>
            <person name="LaButti K."/>
            <person name="Hainaut M."/>
            <person name="Henrissat B."/>
            <person name="Grigoriev I.V."/>
            <person name="Spatafora J.W."/>
            <person name="Aime M.C."/>
        </authorList>
    </citation>
    <scope>NUCLEOTIDE SEQUENCE [LARGE SCALE GENOMIC DNA]</scope>
    <source>
        <strain evidence="3 4">MCA 3645</strain>
    </source>
</reference>
<feature type="compositionally biased region" description="Polar residues" evidence="2">
    <location>
        <begin position="825"/>
        <end position="853"/>
    </location>
</feature>
<dbReference type="EMBL" id="KZ819195">
    <property type="protein sequence ID" value="PWY99245.1"/>
    <property type="molecule type" value="Genomic_DNA"/>
</dbReference>
<sequence length="998" mass="103942">MSSRRIELFSTSILSNVKVRTRHERYTAVLAIKKIPYIYHDLASDEDAKSRWRRKAKDTQLPGILVDNEWVGSYDDFEEAVEFGELHLFLGIAETPSAAQPQAGQAQPHPAQIATSSKDPSLYPSLPYAPEGAGRLAEPTADEFIDSLGLKDDDISADDVDALLDGIENLPTQPIAAHSRKYVPTQDAATKPLRFAKMSDETASSASPTSPSHTSSGVRASPRARYSATQRSTKVLAAEAAALTSNRKASGALLREAVSQGKALDHAMSESKIRDIVSQDNLDDLFASLGLKDVEINDDEVDDFLIAGAIPQGLRQGGERVKRPSSAADKARDETAARELAHRARTKGFGSMRSISLLEDSDMQAPSTSANTSEVDNATTKSASTDTVPGSYESRVTSGSTTDLLLHKASAPANSELCALAPPLDLKESMAEQKTTKPDHCDADATESGADAAVSKETPAGGMEQISTSAEARHIVKMTDTGADEAEALATASTGNTTRLSSAESTDIEAPSVDLPAGPAREISSPTSPDAGSAPTPVAPAEKDEKDVQLVEIDHAGSQHMTPAPSTQTAETEEVEAQPKAQSIDADASSLDPLPASERKVADADKDSAEASSVAAADPNESEGPGLHLELAGGDGVHDSADVKSLASSASSPITPDARPNIEDKTISAIELTLPAGQLPLQTGSETSQGALPPSPTTEITSSDAPALITEPRRTEISLASEHSAEEDLHELAEAAFIVSQFGSTTRAAALPKERATASGTPADGPSSSDDSARELASASPSMQPVLDNAGIAEMARVVKSESGISVGAALPKPPSPKTPKSSRQHPQPGSQQRGTAPLTSGSGRVAPPSSTRRAIDVSRPIHPDDTTASSLATTAYKSSSSTPDTKKKRGLSISGFRLGKDRDRDAERGKSGSAGNASAKPASPAVPASSRHERTISQILREADAVLQMDEYGNSDDDDAGNGEGQDANGHDGSSDNGIFGTSSGDTIPETSEGRGP</sequence>
<feature type="compositionally biased region" description="Basic and acidic residues" evidence="2">
    <location>
        <begin position="597"/>
        <end position="609"/>
    </location>
</feature>
<feature type="region of interest" description="Disordered" evidence="2">
    <location>
        <begin position="430"/>
        <end position="662"/>
    </location>
</feature>
<feature type="compositionally biased region" description="Basic and acidic residues" evidence="2">
    <location>
        <begin position="430"/>
        <end position="443"/>
    </location>
</feature>
<feature type="region of interest" description="Disordered" evidence="2">
    <location>
        <begin position="99"/>
        <end position="121"/>
    </location>
</feature>
<dbReference type="SUPFAM" id="SSF52833">
    <property type="entry name" value="Thioredoxin-like"/>
    <property type="match status" value="1"/>
</dbReference>
<feature type="region of interest" description="Disordered" evidence="2">
    <location>
        <begin position="805"/>
        <end position="998"/>
    </location>
</feature>
<accession>A0A317XLP8</accession>
<keyword evidence="4" id="KW-1185">Reference proteome</keyword>